<dbReference type="Gene3D" id="3.30.700.10">
    <property type="entry name" value="Glycoprotein, Type 4 Pilin"/>
    <property type="match status" value="1"/>
</dbReference>
<sequence length="434" mass="45205">MIFSNAKVNGFTLLELLIVVSILTILAVIVVVVINPSQILAESRDAQRISDSAAIKTAVPTYLLANSTTADLDGPNHTTSCSGEATQKVFVSVPSDNGETAPNDLPVGWSYSQVTSANLGKVDGAGWLPINFNSGQASPLSNLPIDPTNTFATGQYYMYTCSRGAGTYELDIKMSSAKYGQNGSLDKMTNDGGDNVGRYETGTSLTIGPPDYSHAVLNTSGLVSYWRLGEASGVNAADALGLNNGTYVSSPTLGEAGLLVDDENTAATFNGSSQYVLVASAKIIGGLSSWSIVAWVSNASITLRRPIYAERPSSGNDLLKMELNSGTGNIALTYRDDVGTLNQPIGTASLAGGPHLAAITKSGTASAFYVDGAAAGTATLTATDTWTNAGIESRISADTSGQYLNATIDEVALYNVVLTPSQITYLYNLGISNQ</sequence>
<proteinExistence type="predicted"/>
<dbReference type="SUPFAM" id="SSF49899">
    <property type="entry name" value="Concanavalin A-like lectins/glucanases"/>
    <property type="match status" value="1"/>
</dbReference>
<evidence type="ECO:0000313" key="3">
    <source>
        <dbReference type="Proteomes" id="UP000178869"/>
    </source>
</evidence>
<dbReference type="SUPFAM" id="SSF54523">
    <property type="entry name" value="Pili subunits"/>
    <property type="match status" value="1"/>
</dbReference>
<dbReference type="InterPro" id="IPR045584">
    <property type="entry name" value="Pilin-like"/>
</dbReference>
<dbReference type="Pfam" id="PF13385">
    <property type="entry name" value="Laminin_G_3"/>
    <property type="match status" value="1"/>
</dbReference>
<dbReference type="EMBL" id="MHSR01000001">
    <property type="protein sequence ID" value="OHA47380.1"/>
    <property type="molecule type" value="Genomic_DNA"/>
</dbReference>
<accession>A0A1G2PGD6</accession>
<dbReference type="Proteomes" id="UP000178869">
    <property type="component" value="Unassembled WGS sequence"/>
</dbReference>
<name>A0A1G2PGD6_9BACT</name>
<dbReference type="AlphaFoldDB" id="A0A1G2PGD6"/>
<keyword evidence="1" id="KW-1133">Transmembrane helix</keyword>
<keyword evidence="1" id="KW-0812">Transmembrane</keyword>
<evidence type="ECO:0000313" key="2">
    <source>
        <dbReference type="EMBL" id="OHA47380.1"/>
    </source>
</evidence>
<keyword evidence="1" id="KW-0472">Membrane</keyword>
<dbReference type="NCBIfam" id="TIGR02532">
    <property type="entry name" value="IV_pilin_GFxxxE"/>
    <property type="match status" value="1"/>
</dbReference>
<organism evidence="2 3">
    <name type="scientific">Candidatus Terrybacteria bacterium RIFCSPHIGHO2_01_FULL_43_35</name>
    <dbReference type="NCBI Taxonomy" id="1802361"/>
    <lineage>
        <taxon>Bacteria</taxon>
        <taxon>Candidatus Terryibacteriota</taxon>
    </lineage>
</organism>
<comment type="caution">
    <text evidence="2">The sequence shown here is derived from an EMBL/GenBank/DDBJ whole genome shotgun (WGS) entry which is preliminary data.</text>
</comment>
<protein>
    <recommendedName>
        <fullName evidence="4">LamG-like jellyroll fold domain-containing protein</fullName>
    </recommendedName>
</protein>
<dbReference type="InterPro" id="IPR013320">
    <property type="entry name" value="ConA-like_dom_sf"/>
</dbReference>
<evidence type="ECO:0008006" key="4">
    <source>
        <dbReference type="Google" id="ProtNLM"/>
    </source>
</evidence>
<feature type="transmembrane region" description="Helical" evidence="1">
    <location>
        <begin position="12"/>
        <end position="34"/>
    </location>
</feature>
<dbReference type="Gene3D" id="2.60.120.200">
    <property type="match status" value="1"/>
</dbReference>
<dbReference type="Pfam" id="PF07963">
    <property type="entry name" value="N_methyl"/>
    <property type="match status" value="1"/>
</dbReference>
<evidence type="ECO:0000256" key="1">
    <source>
        <dbReference type="SAM" id="Phobius"/>
    </source>
</evidence>
<reference evidence="2 3" key="1">
    <citation type="journal article" date="2016" name="Nat. Commun.">
        <title>Thousands of microbial genomes shed light on interconnected biogeochemical processes in an aquifer system.</title>
        <authorList>
            <person name="Anantharaman K."/>
            <person name="Brown C.T."/>
            <person name="Hug L.A."/>
            <person name="Sharon I."/>
            <person name="Castelle C.J."/>
            <person name="Probst A.J."/>
            <person name="Thomas B.C."/>
            <person name="Singh A."/>
            <person name="Wilkins M.J."/>
            <person name="Karaoz U."/>
            <person name="Brodie E.L."/>
            <person name="Williams K.H."/>
            <person name="Hubbard S.S."/>
            <person name="Banfield J.F."/>
        </authorList>
    </citation>
    <scope>NUCLEOTIDE SEQUENCE [LARGE SCALE GENOMIC DNA]</scope>
</reference>
<gene>
    <name evidence="2" type="ORF">A2828_03050</name>
</gene>
<dbReference type="InterPro" id="IPR012902">
    <property type="entry name" value="N_methyl_site"/>
</dbReference>